<name>A0A6A6J8Q2_WESOR</name>
<dbReference type="InterPro" id="IPR027417">
    <property type="entry name" value="P-loop_NTPase"/>
</dbReference>
<dbReference type="Proteomes" id="UP000800097">
    <property type="component" value="Unassembled WGS sequence"/>
</dbReference>
<dbReference type="Gene3D" id="3.40.50.300">
    <property type="entry name" value="P-loop containing nucleotide triphosphate hydrolases"/>
    <property type="match status" value="1"/>
</dbReference>
<proteinExistence type="predicted"/>
<organism evidence="2 3">
    <name type="scientific">Westerdykella ornata</name>
    <dbReference type="NCBI Taxonomy" id="318751"/>
    <lineage>
        <taxon>Eukaryota</taxon>
        <taxon>Fungi</taxon>
        <taxon>Dikarya</taxon>
        <taxon>Ascomycota</taxon>
        <taxon>Pezizomycotina</taxon>
        <taxon>Dothideomycetes</taxon>
        <taxon>Pleosporomycetidae</taxon>
        <taxon>Pleosporales</taxon>
        <taxon>Sporormiaceae</taxon>
        <taxon>Westerdykella</taxon>
    </lineage>
</organism>
<keyword evidence="3" id="KW-1185">Reference proteome</keyword>
<dbReference type="GeneID" id="54547184"/>
<protein>
    <recommendedName>
        <fullName evidence="4">NAD dependent epimerase/dehydratase</fullName>
    </recommendedName>
</protein>
<dbReference type="InterPro" id="IPR040632">
    <property type="entry name" value="Sulfotransfer_4"/>
</dbReference>
<keyword evidence="1" id="KW-1133">Transmembrane helix</keyword>
<evidence type="ECO:0000256" key="1">
    <source>
        <dbReference type="SAM" id="Phobius"/>
    </source>
</evidence>
<dbReference type="SUPFAM" id="SSF52540">
    <property type="entry name" value="P-loop containing nucleoside triphosphate hydrolases"/>
    <property type="match status" value="1"/>
</dbReference>
<dbReference type="OrthoDB" id="408152at2759"/>
<dbReference type="RefSeq" id="XP_033649555.1">
    <property type="nucleotide sequence ID" value="XM_033794009.1"/>
</dbReference>
<dbReference type="PANTHER" id="PTHR36978">
    <property type="entry name" value="P-LOOP CONTAINING NUCLEOTIDE TRIPHOSPHATE HYDROLASE"/>
    <property type="match status" value="1"/>
</dbReference>
<dbReference type="AlphaFoldDB" id="A0A6A6J8Q2"/>
<keyword evidence="1" id="KW-0472">Membrane</keyword>
<keyword evidence="1" id="KW-0812">Transmembrane</keyword>
<dbReference type="EMBL" id="ML986528">
    <property type="protein sequence ID" value="KAF2272016.1"/>
    <property type="molecule type" value="Genomic_DNA"/>
</dbReference>
<evidence type="ECO:0000313" key="2">
    <source>
        <dbReference type="EMBL" id="KAF2272016.1"/>
    </source>
</evidence>
<evidence type="ECO:0000313" key="3">
    <source>
        <dbReference type="Proteomes" id="UP000800097"/>
    </source>
</evidence>
<reference evidence="2" key="1">
    <citation type="journal article" date="2020" name="Stud. Mycol.">
        <title>101 Dothideomycetes genomes: a test case for predicting lifestyles and emergence of pathogens.</title>
        <authorList>
            <person name="Haridas S."/>
            <person name="Albert R."/>
            <person name="Binder M."/>
            <person name="Bloem J."/>
            <person name="Labutti K."/>
            <person name="Salamov A."/>
            <person name="Andreopoulos B."/>
            <person name="Baker S."/>
            <person name="Barry K."/>
            <person name="Bills G."/>
            <person name="Bluhm B."/>
            <person name="Cannon C."/>
            <person name="Castanera R."/>
            <person name="Culley D."/>
            <person name="Daum C."/>
            <person name="Ezra D."/>
            <person name="Gonzalez J."/>
            <person name="Henrissat B."/>
            <person name="Kuo A."/>
            <person name="Liang C."/>
            <person name="Lipzen A."/>
            <person name="Lutzoni F."/>
            <person name="Magnuson J."/>
            <person name="Mondo S."/>
            <person name="Nolan M."/>
            <person name="Ohm R."/>
            <person name="Pangilinan J."/>
            <person name="Park H.-J."/>
            <person name="Ramirez L."/>
            <person name="Alfaro M."/>
            <person name="Sun H."/>
            <person name="Tritt A."/>
            <person name="Yoshinaga Y."/>
            <person name="Zwiers L.-H."/>
            <person name="Turgeon B."/>
            <person name="Goodwin S."/>
            <person name="Spatafora J."/>
            <person name="Crous P."/>
            <person name="Grigoriev I."/>
        </authorList>
    </citation>
    <scope>NUCLEOTIDE SEQUENCE</scope>
    <source>
        <strain evidence="2">CBS 379.55</strain>
    </source>
</reference>
<evidence type="ECO:0008006" key="4">
    <source>
        <dbReference type="Google" id="ProtNLM"/>
    </source>
</evidence>
<feature type="transmembrane region" description="Helical" evidence="1">
    <location>
        <begin position="255"/>
        <end position="275"/>
    </location>
</feature>
<dbReference type="Pfam" id="PF17784">
    <property type="entry name" value="Sulfotransfer_4"/>
    <property type="match status" value="1"/>
</dbReference>
<accession>A0A6A6J8Q2</accession>
<dbReference type="PANTHER" id="PTHR36978:SF4">
    <property type="entry name" value="P-LOOP CONTAINING NUCLEOSIDE TRIPHOSPHATE HYDROLASE PROTEIN"/>
    <property type="match status" value="1"/>
</dbReference>
<gene>
    <name evidence="2" type="ORF">EI97DRAFT_237001</name>
</gene>
<sequence>MGPRLINNAPRERTKPMRVLVLGLSRTGTTSILVALRKLGYTPYSMRDLLTNPASIPLWREAITLTLLPTHKRPTRIRNRTIFPPFARQEFDTLLGEYDAVADLPAALFAKELVEAYPEAKVIVTTKAYEEWERSMSESVWLLLKWRVFQLTRWLGVTQMAPLTRLMHEMFGVFDGNSLGGRRTREAYEKYYADVRELVPEGKRLEVQSGKGDWDSLCVFLQVEKPEGVGAYPNMDEGTSMVKGLRAAWWEVVEWFGLIAGMVLVTVVGFVMIYWQAELWSRFEGALKVFEPWVGFLERNGTEGVGLGEKSEL</sequence>